<name>A0A3N4LJK1_9PEZI</name>
<protein>
    <submittedName>
        <fullName evidence="2">Uncharacterized protein</fullName>
    </submittedName>
</protein>
<dbReference type="AlphaFoldDB" id="A0A3N4LJK1"/>
<feature type="compositionally biased region" description="Basic and acidic residues" evidence="1">
    <location>
        <begin position="54"/>
        <end position="65"/>
    </location>
</feature>
<dbReference type="Proteomes" id="UP000267821">
    <property type="component" value="Unassembled WGS sequence"/>
</dbReference>
<keyword evidence="3" id="KW-1185">Reference proteome</keyword>
<evidence type="ECO:0000313" key="2">
    <source>
        <dbReference type="EMBL" id="RPB21888.1"/>
    </source>
</evidence>
<proteinExistence type="predicted"/>
<organism evidence="2 3">
    <name type="scientific">Terfezia boudieri ATCC MYA-4762</name>
    <dbReference type="NCBI Taxonomy" id="1051890"/>
    <lineage>
        <taxon>Eukaryota</taxon>
        <taxon>Fungi</taxon>
        <taxon>Dikarya</taxon>
        <taxon>Ascomycota</taxon>
        <taxon>Pezizomycotina</taxon>
        <taxon>Pezizomycetes</taxon>
        <taxon>Pezizales</taxon>
        <taxon>Pezizaceae</taxon>
        <taxon>Terfezia</taxon>
    </lineage>
</organism>
<dbReference type="InParanoid" id="A0A3N4LJK1"/>
<dbReference type="EMBL" id="ML121556">
    <property type="protein sequence ID" value="RPB21888.1"/>
    <property type="molecule type" value="Genomic_DNA"/>
</dbReference>
<gene>
    <name evidence="2" type="ORF">L211DRAFT_409626</name>
</gene>
<reference evidence="2 3" key="1">
    <citation type="journal article" date="2018" name="Nat. Ecol. Evol.">
        <title>Pezizomycetes genomes reveal the molecular basis of ectomycorrhizal truffle lifestyle.</title>
        <authorList>
            <person name="Murat C."/>
            <person name="Payen T."/>
            <person name="Noel B."/>
            <person name="Kuo A."/>
            <person name="Morin E."/>
            <person name="Chen J."/>
            <person name="Kohler A."/>
            <person name="Krizsan K."/>
            <person name="Balestrini R."/>
            <person name="Da Silva C."/>
            <person name="Montanini B."/>
            <person name="Hainaut M."/>
            <person name="Levati E."/>
            <person name="Barry K.W."/>
            <person name="Belfiori B."/>
            <person name="Cichocki N."/>
            <person name="Clum A."/>
            <person name="Dockter R.B."/>
            <person name="Fauchery L."/>
            <person name="Guy J."/>
            <person name="Iotti M."/>
            <person name="Le Tacon F."/>
            <person name="Lindquist E.A."/>
            <person name="Lipzen A."/>
            <person name="Malagnac F."/>
            <person name="Mello A."/>
            <person name="Molinier V."/>
            <person name="Miyauchi S."/>
            <person name="Poulain J."/>
            <person name="Riccioni C."/>
            <person name="Rubini A."/>
            <person name="Sitrit Y."/>
            <person name="Splivallo R."/>
            <person name="Traeger S."/>
            <person name="Wang M."/>
            <person name="Zifcakova L."/>
            <person name="Wipf D."/>
            <person name="Zambonelli A."/>
            <person name="Paolocci F."/>
            <person name="Nowrousian M."/>
            <person name="Ottonello S."/>
            <person name="Baldrian P."/>
            <person name="Spatafora J.W."/>
            <person name="Henrissat B."/>
            <person name="Nagy L.G."/>
            <person name="Aury J.M."/>
            <person name="Wincker P."/>
            <person name="Grigoriev I.V."/>
            <person name="Bonfante P."/>
            <person name="Martin F.M."/>
        </authorList>
    </citation>
    <scope>NUCLEOTIDE SEQUENCE [LARGE SCALE GENOMIC DNA]</scope>
    <source>
        <strain evidence="2 3">ATCC MYA-4762</strain>
    </source>
</reference>
<feature type="region of interest" description="Disordered" evidence="1">
    <location>
        <begin position="54"/>
        <end position="86"/>
    </location>
</feature>
<evidence type="ECO:0000313" key="3">
    <source>
        <dbReference type="Proteomes" id="UP000267821"/>
    </source>
</evidence>
<evidence type="ECO:0000256" key="1">
    <source>
        <dbReference type="SAM" id="MobiDB-lite"/>
    </source>
</evidence>
<dbReference type="OrthoDB" id="10650758at2759"/>
<accession>A0A3N4LJK1</accession>
<sequence>MLLLQYIDELQDNKYSCISRKNGGCPPLQVDFLRRRTNETRLSIGVPEDKKCSTITEKNGDHPPLEMDPQTDKCSTTVEKHDDCSPSIPPEEIYQPEFDFVVKHPAEPLLRALRRCGVETLINDFLDTLFNLGTDLINLQDGELRESSPLIYAGHEPIRQDQAVKEVKVGLSEKFIFSWKSVLSSLLVTGWQL</sequence>